<keyword evidence="11" id="KW-1185">Reference proteome</keyword>
<keyword evidence="2 10" id="KW-0489">Methyltransferase</keyword>
<keyword evidence="3 10" id="KW-0808">Transferase</keyword>
<dbReference type="OMA" id="FKKNDGW"/>
<gene>
    <name evidence="10" type="ORF">FF38_06685</name>
</gene>
<dbReference type="GO" id="GO:0002939">
    <property type="term" value="P:tRNA N1-guanine methylation"/>
    <property type="evidence" value="ECO:0007669"/>
    <property type="project" value="TreeGrafter"/>
</dbReference>
<feature type="binding site" evidence="7">
    <location>
        <position position="242"/>
    </location>
    <ligand>
        <name>S-adenosyl-L-methionine</name>
        <dbReference type="ChEBI" id="CHEBI:59789"/>
    </ligand>
</feature>
<sequence length="352" mass="40336">METPEDCPPAEKKLKETEIEESTTPKIPAALENNPGFTPPTPFSKNQLKKQRKLAQYEQVRKEKRQKEKERQKQKRKEAAEKGLPIRTGPSRKELKKKQQAAVENENALRIAIDLDCDDMMSERDVAKCVKQCLRIYTINRRSERPVQLHLTGIKSEGNIHKCLKKNDGWENWQLKYHFDEDHLKVFQPNSQLVYLTSESDTVLESLEPSNVYCIGGLVDHNHHKNYCHDKATREGLRTARLPLGENVDMKTRTVLTTYHVFEILVRVAEGKSWAEAILQTIPPRKGAKLKECGVSKENKEIVNCSNDLEEKIVEDKTTEKVVAESVTTLDLPVQEVVNKICQIEENEGTKS</sequence>
<dbReference type="PIRSF" id="PIRSF016323">
    <property type="entry name" value="tRNA_m1G_mtfrase_met"/>
    <property type="match status" value="1"/>
</dbReference>
<feature type="region of interest" description="Disordered" evidence="8">
    <location>
        <begin position="1"/>
        <end position="98"/>
    </location>
</feature>
<feature type="active site" description="Proton acceptor" evidence="6">
    <location>
        <position position="220"/>
    </location>
</feature>
<evidence type="ECO:0000259" key="9">
    <source>
        <dbReference type="PROSITE" id="PS51675"/>
    </source>
</evidence>
<dbReference type="AlphaFoldDB" id="A0A0L0C1Q7"/>
<evidence type="ECO:0000313" key="11">
    <source>
        <dbReference type="Proteomes" id="UP000037069"/>
    </source>
</evidence>
<dbReference type="FunFam" id="3.40.1280.30:FF:000001">
    <property type="entry name" value="tRNA methyltransferase 10 homolog A"/>
    <property type="match status" value="1"/>
</dbReference>
<evidence type="ECO:0000256" key="8">
    <source>
        <dbReference type="SAM" id="MobiDB-lite"/>
    </source>
</evidence>
<evidence type="ECO:0000256" key="1">
    <source>
        <dbReference type="ARBA" id="ARBA00012797"/>
    </source>
</evidence>
<feature type="compositionally biased region" description="Basic and acidic residues" evidence="8">
    <location>
        <begin position="59"/>
        <end position="81"/>
    </location>
</feature>
<dbReference type="GO" id="GO:0005654">
    <property type="term" value="C:nucleoplasm"/>
    <property type="evidence" value="ECO:0007669"/>
    <property type="project" value="TreeGrafter"/>
</dbReference>
<evidence type="ECO:0000313" key="10">
    <source>
        <dbReference type="EMBL" id="KNC26182.1"/>
    </source>
</evidence>
<organism evidence="10 11">
    <name type="scientific">Lucilia cuprina</name>
    <name type="common">Green bottle fly</name>
    <name type="synonym">Australian sheep blowfly</name>
    <dbReference type="NCBI Taxonomy" id="7375"/>
    <lineage>
        <taxon>Eukaryota</taxon>
        <taxon>Metazoa</taxon>
        <taxon>Ecdysozoa</taxon>
        <taxon>Arthropoda</taxon>
        <taxon>Hexapoda</taxon>
        <taxon>Insecta</taxon>
        <taxon>Pterygota</taxon>
        <taxon>Neoptera</taxon>
        <taxon>Endopterygota</taxon>
        <taxon>Diptera</taxon>
        <taxon>Brachycera</taxon>
        <taxon>Muscomorpha</taxon>
        <taxon>Oestroidea</taxon>
        <taxon>Calliphoridae</taxon>
        <taxon>Luciliinae</taxon>
        <taxon>Lucilia</taxon>
    </lineage>
</organism>
<dbReference type="GO" id="GO:0052905">
    <property type="term" value="F:tRNA (guanosine(9)-N1)-methyltransferase activity"/>
    <property type="evidence" value="ECO:0007669"/>
    <property type="project" value="UniProtKB-EC"/>
</dbReference>
<evidence type="ECO:0000256" key="6">
    <source>
        <dbReference type="PIRSR" id="PIRSR016323-1"/>
    </source>
</evidence>
<evidence type="ECO:0000256" key="2">
    <source>
        <dbReference type="ARBA" id="ARBA00022603"/>
    </source>
</evidence>
<dbReference type="PANTHER" id="PTHR13563">
    <property type="entry name" value="TRNA (GUANINE-9-) METHYLTRANSFERASE"/>
    <property type="match status" value="1"/>
</dbReference>
<dbReference type="EMBL" id="JRES01001007">
    <property type="protein sequence ID" value="KNC26182.1"/>
    <property type="molecule type" value="Genomic_DNA"/>
</dbReference>
<feature type="domain" description="SAM-dependent MTase TRM10-type" evidence="9">
    <location>
        <begin position="95"/>
        <end position="289"/>
    </location>
</feature>
<evidence type="ECO:0000256" key="3">
    <source>
        <dbReference type="ARBA" id="ARBA00022679"/>
    </source>
</evidence>
<accession>A0A0L0C1Q7</accession>
<reference evidence="10 11" key="1">
    <citation type="journal article" date="2015" name="Nat. Commun.">
        <title>Lucilia cuprina genome unlocks parasitic fly biology to underpin future interventions.</title>
        <authorList>
            <person name="Anstead C.A."/>
            <person name="Korhonen P.K."/>
            <person name="Young N.D."/>
            <person name="Hall R.S."/>
            <person name="Jex A.R."/>
            <person name="Murali S.C."/>
            <person name="Hughes D.S."/>
            <person name="Lee S.F."/>
            <person name="Perry T."/>
            <person name="Stroehlein A.J."/>
            <person name="Ansell B.R."/>
            <person name="Breugelmans B."/>
            <person name="Hofmann A."/>
            <person name="Qu J."/>
            <person name="Dugan S."/>
            <person name="Lee S.L."/>
            <person name="Chao H."/>
            <person name="Dinh H."/>
            <person name="Han Y."/>
            <person name="Doddapaneni H.V."/>
            <person name="Worley K.C."/>
            <person name="Muzny D.M."/>
            <person name="Ioannidis P."/>
            <person name="Waterhouse R.M."/>
            <person name="Zdobnov E.M."/>
            <person name="James P.J."/>
            <person name="Bagnall N.H."/>
            <person name="Kotze A.C."/>
            <person name="Gibbs R.A."/>
            <person name="Richards S."/>
            <person name="Batterham P."/>
            <person name="Gasser R.B."/>
        </authorList>
    </citation>
    <scope>NUCLEOTIDE SEQUENCE [LARGE SCALE GENOMIC DNA]</scope>
    <source>
        <strain evidence="10 11">LS</strain>
        <tissue evidence="10">Full body</tissue>
    </source>
</reference>
<dbReference type="InterPro" id="IPR038459">
    <property type="entry name" value="MT_TRM10-typ_sf"/>
</dbReference>
<evidence type="ECO:0000256" key="5">
    <source>
        <dbReference type="ARBA" id="ARBA00048434"/>
    </source>
</evidence>
<dbReference type="GO" id="GO:0000049">
    <property type="term" value="F:tRNA binding"/>
    <property type="evidence" value="ECO:0007669"/>
    <property type="project" value="TreeGrafter"/>
</dbReference>
<feature type="binding site" evidence="7">
    <location>
        <position position="216"/>
    </location>
    <ligand>
        <name>S-adenosyl-L-methionine</name>
        <dbReference type="ChEBI" id="CHEBI:59789"/>
    </ligand>
</feature>
<evidence type="ECO:0000256" key="4">
    <source>
        <dbReference type="ARBA" id="ARBA00022691"/>
    </source>
</evidence>
<dbReference type="EC" id="2.1.1.221" evidence="1"/>
<feature type="binding site" evidence="7">
    <location>
        <position position="196"/>
    </location>
    <ligand>
        <name>S-adenosyl-L-methionine</name>
        <dbReference type="ChEBI" id="CHEBI:59789"/>
    </ligand>
</feature>
<protein>
    <recommendedName>
        <fullName evidence="1">tRNA (guanine(9)-N(1))-methyltransferase</fullName>
        <ecNumber evidence="1">2.1.1.221</ecNumber>
    </recommendedName>
</protein>
<dbReference type="PROSITE" id="PS51675">
    <property type="entry name" value="SAM_MT_TRM10"/>
    <property type="match status" value="1"/>
</dbReference>
<proteinExistence type="predicted"/>
<evidence type="ECO:0000256" key="7">
    <source>
        <dbReference type="PIRSR" id="PIRSR016323-2"/>
    </source>
</evidence>
<dbReference type="Gene3D" id="3.40.1280.30">
    <property type="match status" value="1"/>
</dbReference>
<dbReference type="InterPro" id="IPR007356">
    <property type="entry name" value="tRNA_m1G_MeTrfase_euk"/>
</dbReference>
<dbReference type="STRING" id="7375.A0A0L0C1Q7"/>
<feature type="binding site" evidence="7">
    <location>
        <position position="228"/>
    </location>
    <ligand>
        <name>S-adenosyl-L-methionine</name>
        <dbReference type="ChEBI" id="CHEBI:59789"/>
    </ligand>
</feature>
<keyword evidence="4" id="KW-0949">S-adenosyl-L-methionine</keyword>
<comment type="catalytic activity">
    <reaction evidence="5">
        <text>guanosine(9) in tRNA + S-adenosyl-L-methionine = N(1)-methylguanosine(9) in tRNA + S-adenosyl-L-homocysteine + H(+)</text>
        <dbReference type="Rhea" id="RHEA:43156"/>
        <dbReference type="Rhea" id="RHEA-COMP:10367"/>
        <dbReference type="Rhea" id="RHEA-COMP:10368"/>
        <dbReference type="ChEBI" id="CHEBI:15378"/>
        <dbReference type="ChEBI" id="CHEBI:57856"/>
        <dbReference type="ChEBI" id="CHEBI:59789"/>
        <dbReference type="ChEBI" id="CHEBI:73542"/>
        <dbReference type="ChEBI" id="CHEBI:74269"/>
        <dbReference type="EC" id="2.1.1.221"/>
    </reaction>
</comment>
<comment type="caution">
    <text evidence="10">The sequence shown here is derived from an EMBL/GenBank/DDBJ whole genome shotgun (WGS) entry which is preliminary data.</text>
</comment>
<dbReference type="PANTHER" id="PTHR13563:SF13">
    <property type="entry name" value="TRNA METHYLTRANSFERASE 10 HOMOLOG A"/>
    <property type="match status" value="1"/>
</dbReference>
<dbReference type="OrthoDB" id="278300at2759"/>
<dbReference type="Proteomes" id="UP000037069">
    <property type="component" value="Unassembled WGS sequence"/>
</dbReference>
<dbReference type="InterPro" id="IPR016653">
    <property type="entry name" value="TRM10/TRM10A"/>
</dbReference>
<dbReference type="InterPro" id="IPR028564">
    <property type="entry name" value="MT_TRM10-typ"/>
</dbReference>
<name>A0A0L0C1Q7_LUCCU</name>